<dbReference type="InterPro" id="IPR050638">
    <property type="entry name" value="AA-Vitamin_Transporters"/>
</dbReference>
<dbReference type="Pfam" id="PF00892">
    <property type="entry name" value="EamA"/>
    <property type="match status" value="2"/>
</dbReference>
<gene>
    <name evidence="8" type="ORF">D3878_17035</name>
</gene>
<dbReference type="Gene3D" id="1.10.3730.20">
    <property type="match status" value="1"/>
</dbReference>
<keyword evidence="3 6" id="KW-0812">Transmembrane</keyword>
<feature type="domain" description="EamA" evidence="7">
    <location>
        <begin position="186"/>
        <end position="319"/>
    </location>
</feature>
<reference evidence="9" key="1">
    <citation type="submission" date="2018-09" db="EMBL/GenBank/DDBJ databases">
        <authorList>
            <person name="Zhu H."/>
        </authorList>
    </citation>
    <scope>NUCLEOTIDE SEQUENCE [LARGE SCALE GENOMIC DNA]</scope>
    <source>
        <strain evidence="9">K1S02-23</strain>
    </source>
</reference>
<proteinExistence type="predicted"/>
<dbReference type="PANTHER" id="PTHR32322:SF18">
    <property type="entry name" value="S-ADENOSYLMETHIONINE_S-ADENOSYLHOMOCYSTEINE TRANSPORTER"/>
    <property type="match status" value="1"/>
</dbReference>
<evidence type="ECO:0000256" key="1">
    <source>
        <dbReference type="ARBA" id="ARBA00004651"/>
    </source>
</evidence>
<keyword evidence="9" id="KW-1185">Reference proteome</keyword>
<dbReference type="PANTHER" id="PTHR32322">
    <property type="entry name" value="INNER MEMBRANE TRANSPORTER"/>
    <property type="match status" value="1"/>
</dbReference>
<feature type="transmembrane region" description="Helical" evidence="6">
    <location>
        <begin position="70"/>
        <end position="92"/>
    </location>
</feature>
<accession>A0A3A3GPZ3</accession>
<sequence length="322" mass="33322">MAALYHTPASLAHAAVHGKAHFLFSASHGLNLPKLESRSIGLLCLAITSIGWGVNWPAMKFLLREWPPLFARGSAGVIAAIVIACIAAMCGQSLRVPRAQIGRLLVSAFINVIAWMGFTTLSLRWLQAGQAALLVYTMPVWATLLAWPFLGKRPGAASLCGLALCIGGVGLLFGGGELALGIDKLPGVLFALGAAILFALGTVAVAPLALPPLTTVAWQLALGCAPMLAYGLLVEKPDFSAITPAGMGVMTYMTIVPMGVCYMTWFAALRRLPPATASVATLLTPVVGVCAAALALGEPLGAREFAAMGLTLAGIALALRKA</sequence>
<feature type="transmembrane region" description="Helical" evidence="6">
    <location>
        <begin position="131"/>
        <end position="150"/>
    </location>
</feature>
<feature type="domain" description="EamA" evidence="7">
    <location>
        <begin position="40"/>
        <end position="173"/>
    </location>
</feature>
<evidence type="ECO:0000256" key="5">
    <source>
        <dbReference type="ARBA" id="ARBA00023136"/>
    </source>
</evidence>
<keyword evidence="2" id="KW-1003">Cell membrane</keyword>
<evidence type="ECO:0000256" key="2">
    <source>
        <dbReference type="ARBA" id="ARBA00022475"/>
    </source>
</evidence>
<feature type="transmembrane region" description="Helical" evidence="6">
    <location>
        <begin position="275"/>
        <end position="296"/>
    </location>
</feature>
<dbReference type="SUPFAM" id="SSF103481">
    <property type="entry name" value="Multidrug resistance efflux transporter EmrE"/>
    <property type="match status" value="2"/>
</dbReference>
<dbReference type="InterPro" id="IPR037185">
    <property type="entry name" value="EmrE-like"/>
</dbReference>
<evidence type="ECO:0000256" key="6">
    <source>
        <dbReference type="SAM" id="Phobius"/>
    </source>
</evidence>
<evidence type="ECO:0000259" key="7">
    <source>
        <dbReference type="Pfam" id="PF00892"/>
    </source>
</evidence>
<evidence type="ECO:0000256" key="3">
    <source>
        <dbReference type="ARBA" id="ARBA00022692"/>
    </source>
</evidence>
<feature type="transmembrane region" description="Helical" evidence="6">
    <location>
        <begin position="188"/>
        <end position="209"/>
    </location>
</feature>
<comment type="caution">
    <text evidence="8">The sequence shown here is derived from an EMBL/GenBank/DDBJ whole genome shotgun (WGS) entry which is preliminary data.</text>
</comment>
<evidence type="ECO:0000256" key="4">
    <source>
        <dbReference type="ARBA" id="ARBA00022989"/>
    </source>
</evidence>
<feature type="transmembrane region" description="Helical" evidence="6">
    <location>
        <begin position="162"/>
        <end position="182"/>
    </location>
</feature>
<feature type="transmembrane region" description="Helical" evidence="6">
    <location>
        <begin position="245"/>
        <end position="268"/>
    </location>
</feature>
<dbReference type="InterPro" id="IPR000620">
    <property type="entry name" value="EamA_dom"/>
</dbReference>
<dbReference type="AlphaFoldDB" id="A0A3A3GPZ3"/>
<feature type="transmembrane region" description="Helical" evidence="6">
    <location>
        <begin position="216"/>
        <end position="233"/>
    </location>
</feature>
<evidence type="ECO:0000313" key="9">
    <source>
        <dbReference type="Proteomes" id="UP000266327"/>
    </source>
</evidence>
<dbReference type="EMBL" id="QYUQ01000002">
    <property type="protein sequence ID" value="RJG03070.1"/>
    <property type="molecule type" value="Genomic_DNA"/>
</dbReference>
<dbReference type="OrthoDB" id="5298131at2"/>
<comment type="subcellular location">
    <subcellularLocation>
        <location evidence="1">Cell membrane</location>
        <topology evidence="1">Multi-pass membrane protein</topology>
    </subcellularLocation>
</comment>
<feature type="transmembrane region" description="Helical" evidence="6">
    <location>
        <begin position="302"/>
        <end position="319"/>
    </location>
</feature>
<keyword evidence="5 6" id="KW-0472">Membrane</keyword>
<protein>
    <submittedName>
        <fullName evidence="8">DMT family transporter</fullName>
    </submittedName>
</protein>
<evidence type="ECO:0000313" key="8">
    <source>
        <dbReference type="EMBL" id="RJG03070.1"/>
    </source>
</evidence>
<feature type="transmembrane region" description="Helical" evidence="6">
    <location>
        <begin position="40"/>
        <end position="58"/>
    </location>
</feature>
<keyword evidence="4 6" id="KW-1133">Transmembrane helix</keyword>
<feature type="transmembrane region" description="Helical" evidence="6">
    <location>
        <begin position="104"/>
        <end position="125"/>
    </location>
</feature>
<dbReference type="Proteomes" id="UP000266327">
    <property type="component" value="Unassembled WGS sequence"/>
</dbReference>
<name>A0A3A3GPZ3_9BURK</name>
<dbReference type="GO" id="GO:0005886">
    <property type="term" value="C:plasma membrane"/>
    <property type="evidence" value="ECO:0007669"/>
    <property type="project" value="UniProtKB-SubCell"/>
</dbReference>
<organism evidence="8 9">
    <name type="scientific">Noviherbaspirillum sedimenti</name>
    <dbReference type="NCBI Taxonomy" id="2320865"/>
    <lineage>
        <taxon>Bacteria</taxon>
        <taxon>Pseudomonadati</taxon>
        <taxon>Pseudomonadota</taxon>
        <taxon>Betaproteobacteria</taxon>
        <taxon>Burkholderiales</taxon>
        <taxon>Oxalobacteraceae</taxon>
        <taxon>Noviherbaspirillum</taxon>
    </lineage>
</organism>